<protein>
    <submittedName>
        <fullName evidence="8">Uncharacterized protein</fullName>
    </submittedName>
</protein>
<feature type="compositionally biased region" description="Gly residues" evidence="3">
    <location>
        <begin position="306"/>
        <end position="316"/>
    </location>
</feature>
<dbReference type="GO" id="GO:0005085">
    <property type="term" value="F:guanyl-nucleotide exchange factor activity"/>
    <property type="evidence" value="ECO:0007669"/>
    <property type="project" value="UniProtKB-KW"/>
</dbReference>
<dbReference type="Pfam" id="PF14429">
    <property type="entry name" value="DOCK-C2"/>
    <property type="match status" value="1"/>
</dbReference>
<evidence type="ECO:0000313" key="7">
    <source>
        <dbReference type="Proteomes" id="UP000036681"/>
    </source>
</evidence>
<keyword evidence="1" id="KW-0344">Guanine-nucleotide releasing factor</keyword>
<dbReference type="InterPro" id="IPR046773">
    <property type="entry name" value="DOCKER_Lobe_C"/>
</dbReference>
<name>A0A9J2PNA6_ASCLU</name>
<evidence type="ECO:0000259" key="5">
    <source>
        <dbReference type="PROSITE" id="PS51650"/>
    </source>
</evidence>
<dbReference type="Gene3D" id="1.20.58.740">
    <property type="match status" value="1"/>
</dbReference>
<dbReference type="PROSITE" id="PS51651">
    <property type="entry name" value="DOCKER"/>
    <property type="match status" value="1"/>
</dbReference>
<dbReference type="InterPro" id="IPR021816">
    <property type="entry name" value="DOCK_C/D_N"/>
</dbReference>
<dbReference type="InterPro" id="IPR043162">
    <property type="entry name" value="DOCK_C_lobe_C"/>
</dbReference>
<feature type="region of interest" description="Disordered" evidence="3">
    <location>
        <begin position="284"/>
        <end position="317"/>
    </location>
</feature>
<dbReference type="InterPro" id="IPR046769">
    <property type="entry name" value="DOCKER_Lobe_A"/>
</dbReference>
<feature type="domain" description="PH" evidence="4">
    <location>
        <begin position="166"/>
        <end position="270"/>
    </location>
</feature>
<dbReference type="CDD" id="cd11684">
    <property type="entry name" value="DHR2_DOCK"/>
    <property type="match status" value="1"/>
</dbReference>
<accession>A0A9J2PNA6</accession>
<feature type="compositionally biased region" description="Low complexity" evidence="3">
    <location>
        <begin position="1489"/>
        <end position="1498"/>
    </location>
</feature>
<dbReference type="Gene3D" id="1.25.40.410">
    <property type="match status" value="1"/>
</dbReference>
<feature type="domain" description="DOCKER" evidence="6">
    <location>
        <begin position="1773"/>
        <end position="2264"/>
    </location>
</feature>
<dbReference type="Gene3D" id="2.30.29.30">
    <property type="entry name" value="Pleckstrin-homology domain (PH domain)/Phosphotyrosine-binding domain (PTB)"/>
    <property type="match status" value="1"/>
</dbReference>
<evidence type="ECO:0000256" key="2">
    <source>
        <dbReference type="PROSITE-ProRule" id="PRU00983"/>
    </source>
</evidence>
<organism evidence="7 8">
    <name type="scientific">Ascaris lumbricoides</name>
    <name type="common">Giant roundworm</name>
    <dbReference type="NCBI Taxonomy" id="6252"/>
    <lineage>
        <taxon>Eukaryota</taxon>
        <taxon>Metazoa</taxon>
        <taxon>Ecdysozoa</taxon>
        <taxon>Nematoda</taxon>
        <taxon>Chromadorea</taxon>
        <taxon>Rhabditida</taxon>
        <taxon>Spirurina</taxon>
        <taxon>Ascaridomorpha</taxon>
        <taxon>Ascaridoidea</taxon>
        <taxon>Ascarididae</taxon>
        <taxon>Ascaris</taxon>
    </lineage>
</organism>
<dbReference type="InterPro" id="IPR001849">
    <property type="entry name" value="PH_domain"/>
</dbReference>
<dbReference type="SUPFAM" id="SSF50729">
    <property type="entry name" value="PH domain-like"/>
    <property type="match status" value="1"/>
</dbReference>
<feature type="region of interest" description="Disordered" evidence="3">
    <location>
        <begin position="877"/>
        <end position="907"/>
    </location>
</feature>
<feature type="compositionally biased region" description="Pro residues" evidence="3">
    <location>
        <begin position="1364"/>
        <end position="1373"/>
    </location>
</feature>
<feature type="compositionally biased region" description="Low complexity" evidence="3">
    <location>
        <begin position="284"/>
        <end position="295"/>
    </location>
</feature>
<dbReference type="SMART" id="SM00233">
    <property type="entry name" value="PH"/>
    <property type="match status" value="1"/>
</dbReference>
<dbReference type="PROSITE" id="PS51650">
    <property type="entry name" value="C2_DOCK"/>
    <property type="match status" value="1"/>
</dbReference>
<dbReference type="InterPro" id="IPR027007">
    <property type="entry name" value="C2_DOCK-type_domain"/>
</dbReference>
<feature type="region of interest" description="Disordered" evidence="3">
    <location>
        <begin position="1339"/>
        <end position="1376"/>
    </location>
</feature>
<dbReference type="InterPro" id="IPR011993">
    <property type="entry name" value="PH-like_dom_sf"/>
</dbReference>
<dbReference type="InterPro" id="IPR035892">
    <property type="entry name" value="C2_domain_sf"/>
</dbReference>
<dbReference type="PANTHER" id="PTHR23317">
    <property type="entry name" value="DEDICATOR OF CYTOKINESIS DOCK"/>
    <property type="match status" value="1"/>
</dbReference>
<dbReference type="Proteomes" id="UP000036681">
    <property type="component" value="Unplaced"/>
</dbReference>
<dbReference type="Pfam" id="PF11878">
    <property type="entry name" value="DOCK_C-D_N"/>
    <property type="match status" value="1"/>
</dbReference>
<dbReference type="Gene3D" id="2.60.40.150">
    <property type="entry name" value="C2 domain"/>
    <property type="match status" value="1"/>
</dbReference>
<dbReference type="PROSITE" id="PS50003">
    <property type="entry name" value="PH_DOMAIN"/>
    <property type="match status" value="1"/>
</dbReference>
<evidence type="ECO:0000259" key="4">
    <source>
        <dbReference type="PROSITE" id="PS50003"/>
    </source>
</evidence>
<keyword evidence="7" id="KW-1185">Reference proteome</keyword>
<evidence type="ECO:0000256" key="3">
    <source>
        <dbReference type="SAM" id="MobiDB-lite"/>
    </source>
</evidence>
<dbReference type="GO" id="GO:0007264">
    <property type="term" value="P:small GTPase-mediated signal transduction"/>
    <property type="evidence" value="ECO:0007669"/>
    <property type="project" value="InterPro"/>
</dbReference>
<dbReference type="Pfam" id="PF20422">
    <property type="entry name" value="DHR-2_Lobe_B"/>
    <property type="match status" value="1"/>
</dbReference>
<dbReference type="Pfam" id="PF06920">
    <property type="entry name" value="DHR-2_Lobe_A"/>
    <property type="match status" value="1"/>
</dbReference>
<feature type="compositionally biased region" description="Polar residues" evidence="3">
    <location>
        <begin position="887"/>
        <end position="906"/>
    </location>
</feature>
<sequence length="2298" mass="254466">MRYDKNICYRFTAAVGKPGQAREAREAVRTAMSTVNPTRKPPLANPLDYEKFISEKSAQLENDTHRELLLFPRDDIAETIVIAEEHTAIPSVDERHKIDARWLLAQEALQLYSAPQHIITFSYSSFAGDYPADIQEHDLDLQPPVYESDMILEEEKMAVEGQTLSDVIREGYLFVIPEAGLLDNFKSAKKRYCVFRRNPEGKIVLEVHKSSILQSSNPPIIVQQVAISIKKGKNVLEVNGSSADRRTLVLAADVDSDLRGWKDDIDRAITLALKEDAVSVSSVPGISGVPNGVGPDTESMASEDSGSGGNSLGGRDGITAWRGRNAAEKALQPPVVTRRNLFALYTDLDRLNEPRGEISSLIATNAPVGYGIERSVRIDPNEKPLVKFVVEFVKLELRLPVSNTNIQQIEPFFVRLFLFDARAGRRLSEEFRVNPNSDELDGLLKLANVSSKRSISERSALEEDGINGIAQRMLADKRATKMICSVAQPHRDVYIIARIERVLSSDTSADVYMKSGGDVKSTTKLQKMIAQACAKLGAYRTPFAWAARPVFQDMLGCGAKLPDEMQLFRCDGNRLGDSDLHKLLIDFSRNEKSAKLMPIPGANIVLNLDISAKLSEFPMRINPSLMPLRPWNVPSDSLVSPCFEVQSFGDAVIEPHTSLVNLLYVYPLSLKYDSQKTFGKARNIACTVKFITASSRGGDGIKAIYDRFASPVPFVHSARCAIQHHEQNPTFSDEIKIQLPVSLDYSDHLLFSFAHISVAGAMAVKSPNESIETPIGYAWVRLFKNDRLLIEDDEEEIVLPISADLPSGYINYQSFGLGKEHAGPEIRWVDGGKPLFRVRVRLISSVFTSEPKIQAFFQSCQKLQRIGLLGDAAEKTNQRAERRSLPSEGNPSTSSLPQARSCSPITDDSDECETDKLCHGMARKAEALLEVDIDRMIPFLHVILGRLLSLLPSCCTDDMAVSTLSTLVGVVDKIVTAGRISLLRSFIKCHFRSTTITNTTSSDEETTYSAICKYIPLLVDHARGDIDALAAVLRQLWFLLDVAAKSMAQYIIDTSLYKQPRRDRFSSDVLFRIESVVDKLIPLIVAKHRDLSHECRVANTALAYFLRCCLSFVDRGAVFTWIHSIVQKLDGSDSRALRDYKLEFLQILIAHEHWLPLNLTLLCDSSGEVMRKESSTIGYTRSSPTVGTVSASGSGFLSSFFSRIFSSSSVGTNPLEANRYLRYVDEFSLSESYCSRHFLVGLLFQEFIASLREPRDYRRRTIALFRNLLAKHAADKRYTNAEAQSRIATLYTPLLRLIVDNLSELEVVTKAIDSPEISPAATISPAAAISIRKHRSSSTEWRASSLPQNASSSLCNDSIRGGPPNHPPPPPPSAVQSNMGTYIAGLTEKLSKMECRDVMLCTLYVLNRVPRDVLRAIWSSQHDGGAQSIVLDYIRLLEVALELFKYRGKKEVLMRTSNKICGTHRTMIIHPPSSSAGASSSTTMESHASTSSGVSSMGTGTGLCGAPTLCMDDDTDEATPFSVLQESNLTQEVALIVLETVQTLSQYVASRNKSLDTDDEKIFLRLLRLQLILLDENWPEPVRLHSLASLAHFIELFQSRLFQNGPLDGLSLLIEALLMQLNSRLVSVQNATAALLQLVLRNGYVHTAHVLAHQAALASITASNDLQSVAASRRAKVTCITERLGRPGSQTGVALARLLGQKVPLAGSARFERGLCALAALVTPPPAGRASLFDKAVQELINQLRGVLSATGALAEAINDPIRLAELHIQLANSYRGSAALRSAWFETLAETHIKERWFSEAAVCEAHVIAIIGKELTANGVVSLDWSLLDVINDSITNDENVFDDQSDSTQQAGFTLENFTTKIEKTVQTLVLAERYEAVGPLCRLAIPIYEQQNNYRALVSMYAELQQAYSLADQAKATRKRHFGSYFRVVFYGANHFREDHGTEWIYREPAHTSLAEACERMSEACRSALGHERVQVLAEGELDESQMKENMAYVQMTHVEPLAKDDDLSSFRVNTNVRQFTYECPTVDESVPKDAPEIARRTLKRICLTTAESFPNTRRRERVIERTEKILTPLELAVENLLFKANQIRRTLDAATSSGDSEKAIVERLDVKGLQLLLQGAVQPTLPRFRRLAAQLVGYNYRRLDCGSTIYYPQCKSFSEHDAIMRPLVPPSFRLLAHVNVGPLAYAEAFTTASQIERYGQQGVKKLAEAFKSLMAECAEALKANEAAIGSDQAEYQTMLKNAFAAMLERLHAFFGESMLEPATIIAGGSSCTTNEHPARTSMHILDSIGGVNT</sequence>
<feature type="compositionally biased region" description="Polar residues" evidence="3">
    <location>
        <begin position="1339"/>
        <end position="1356"/>
    </location>
</feature>
<evidence type="ECO:0000259" key="6">
    <source>
        <dbReference type="PROSITE" id="PS51651"/>
    </source>
</evidence>
<dbReference type="PANTHER" id="PTHR23317:SF26">
    <property type="entry name" value="ZIZIMIN, ISOFORM K"/>
    <property type="match status" value="1"/>
</dbReference>
<comment type="similarity">
    <text evidence="2">Belongs to the DOCK family.</text>
</comment>
<proteinExistence type="inferred from homology"/>
<evidence type="ECO:0000313" key="8">
    <source>
        <dbReference type="WBParaSite" id="ALUE_0001102101-mRNA-1"/>
    </source>
</evidence>
<dbReference type="WBParaSite" id="ALUE_0001102101-mRNA-1">
    <property type="protein sequence ID" value="ALUE_0001102101-mRNA-1"/>
    <property type="gene ID" value="ALUE_0001102101"/>
</dbReference>
<dbReference type="InterPro" id="IPR046770">
    <property type="entry name" value="DOCKER_Lobe_B"/>
</dbReference>
<dbReference type="InterPro" id="IPR026791">
    <property type="entry name" value="DOCK"/>
</dbReference>
<feature type="domain" description="C2 DOCK-type" evidence="5">
    <location>
        <begin position="660"/>
        <end position="843"/>
    </location>
</feature>
<reference evidence="8" key="1">
    <citation type="submission" date="2023-03" db="UniProtKB">
        <authorList>
            <consortium name="WormBaseParasite"/>
        </authorList>
    </citation>
    <scope>IDENTIFICATION</scope>
</reference>
<evidence type="ECO:0000256" key="1">
    <source>
        <dbReference type="ARBA" id="ARBA00022658"/>
    </source>
</evidence>
<dbReference type="InterPro" id="IPR043161">
    <property type="entry name" value="DOCK_C_lobe_A"/>
</dbReference>
<dbReference type="InterPro" id="IPR027357">
    <property type="entry name" value="DOCKER_dom"/>
</dbReference>
<dbReference type="Pfam" id="PF20421">
    <property type="entry name" value="DHR-2_Lobe_C"/>
    <property type="match status" value="1"/>
</dbReference>
<feature type="region of interest" description="Disordered" evidence="3">
    <location>
        <begin position="1471"/>
        <end position="1499"/>
    </location>
</feature>